<evidence type="ECO:0000313" key="2">
    <source>
        <dbReference type="EMBL" id="QCY69449.1"/>
    </source>
</evidence>
<name>A0A5B7X287_9FLAO</name>
<evidence type="ECO:0000313" key="3">
    <source>
        <dbReference type="Proteomes" id="UP000309016"/>
    </source>
</evidence>
<dbReference type="EMBL" id="CP040812">
    <property type="protein sequence ID" value="QCY69449.1"/>
    <property type="molecule type" value="Genomic_DNA"/>
</dbReference>
<sequence>MRKFLGNLLQILLLAAIVLLVNNEMNASTAVGNKNQKFSEENIQTVNFPFQLFFKKLQYKSANGNCKNKISGPELETNFLHDCNSISNNLYFQSIPPSCQDLQYVIRIQLYPSHYFW</sequence>
<proteinExistence type="predicted"/>
<dbReference type="AlphaFoldDB" id="A0A5B7X287"/>
<organism evidence="2 3">
    <name type="scientific">Antarcticibacterium flavum</name>
    <dbReference type="NCBI Taxonomy" id="2058175"/>
    <lineage>
        <taxon>Bacteria</taxon>
        <taxon>Pseudomonadati</taxon>
        <taxon>Bacteroidota</taxon>
        <taxon>Flavobacteriia</taxon>
        <taxon>Flavobacteriales</taxon>
        <taxon>Flavobacteriaceae</taxon>
        <taxon>Antarcticibacterium</taxon>
    </lineage>
</organism>
<dbReference type="KEGG" id="afla:FHG64_08630"/>
<gene>
    <name evidence="2" type="ORF">FHG64_08630</name>
</gene>
<evidence type="ECO:0000256" key="1">
    <source>
        <dbReference type="SAM" id="SignalP"/>
    </source>
</evidence>
<accession>A0A5B7X287</accession>
<dbReference type="RefSeq" id="WP_139066016.1">
    <property type="nucleotide sequence ID" value="NZ_CP040812.1"/>
</dbReference>
<protein>
    <recommendedName>
        <fullName evidence="4">Transmembrane protein</fullName>
    </recommendedName>
</protein>
<feature type="chain" id="PRO_5022877840" description="Transmembrane protein" evidence="1">
    <location>
        <begin position="28"/>
        <end position="117"/>
    </location>
</feature>
<reference evidence="2 3" key="1">
    <citation type="submission" date="2019-06" db="EMBL/GenBank/DDBJ databases">
        <title>Complete genome sequence of Antarcticibacterium flavum KCTC 52984T from an Antarctic marine sediment.</title>
        <authorList>
            <person name="Lee Y.M."/>
            <person name="Shin S.C."/>
        </authorList>
    </citation>
    <scope>NUCLEOTIDE SEQUENCE [LARGE SCALE GENOMIC DNA]</scope>
    <source>
        <strain evidence="2 3">KCTC 52984</strain>
    </source>
</reference>
<dbReference type="Proteomes" id="UP000309016">
    <property type="component" value="Chromosome"/>
</dbReference>
<feature type="signal peptide" evidence="1">
    <location>
        <begin position="1"/>
        <end position="27"/>
    </location>
</feature>
<keyword evidence="3" id="KW-1185">Reference proteome</keyword>
<evidence type="ECO:0008006" key="4">
    <source>
        <dbReference type="Google" id="ProtNLM"/>
    </source>
</evidence>
<keyword evidence="1" id="KW-0732">Signal</keyword>